<organism evidence="1 2">
    <name type="scientific">Geobacillus thermoleovorans CCB_US3_UF5</name>
    <dbReference type="NCBI Taxonomy" id="1111068"/>
    <lineage>
        <taxon>Bacteria</taxon>
        <taxon>Bacillati</taxon>
        <taxon>Bacillota</taxon>
        <taxon>Bacilli</taxon>
        <taxon>Bacillales</taxon>
        <taxon>Anoxybacillaceae</taxon>
        <taxon>Geobacillus</taxon>
        <taxon>Geobacillus thermoleovorans group</taxon>
    </lineage>
</organism>
<evidence type="ECO:0000313" key="2">
    <source>
        <dbReference type="Proteomes" id="UP000005636"/>
    </source>
</evidence>
<protein>
    <recommendedName>
        <fullName evidence="3">Transposase</fullName>
    </recommendedName>
</protein>
<sequence>MVEGRFKKDIINGKKGGRKKPARSIIHLIGSVANPISFSSTKFDITYLFAQ</sequence>
<accession>A0ABM5MGN6</accession>
<dbReference type="Proteomes" id="UP000005636">
    <property type="component" value="Chromosome"/>
</dbReference>
<name>A0ABM5MGN6_GEOTH</name>
<evidence type="ECO:0000313" key="1">
    <source>
        <dbReference type="EMBL" id="AEV18789.1"/>
    </source>
</evidence>
<dbReference type="EMBL" id="CP003125">
    <property type="protein sequence ID" value="AEV18789.1"/>
    <property type="molecule type" value="Genomic_DNA"/>
</dbReference>
<proteinExistence type="predicted"/>
<gene>
    <name evidence="1" type="ORF">GTCCBUS3UF5_14760</name>
</gene>
<reference evidence="1 2" key="1">
    <citation type="submission" date="2011-11" db="EMBL/GenBank/DDBJ databases">
        <title>Complete genome sequence of thermophilic Geobacillus thermoleovorans CCB_US3_UF5.</title>
        <authorList>
            <person name="Muhd Sakaff M.K.L."/>
            <person name="Abdul Rahman A.Y."/>
            <person name="Saito J.A."/>
            <person name="Hou S."/>
            <person name="Alam M."/>
        </authorList>
    </citation>
    <scope>NUCLEOTIDE SEQUENCE [LARGE SCALE GENOMIC DNA]</scope>
    <source>
        <strain evidence="1 2">CCB_US3_UF5</strain>
    </source>
</reference>
<evidence type="ECO:0008006" key="3">
    <source>
        <dbReference type="Google" id="ProtNLM"/>
    </source>
</evidence>
<keyword evidence="2" id="KW-1185">Reference proteome</keyword>